<feature type="region of interest" description="Disordered" evidence="1">
    <location>
        <begin position="141"/>
        <end position="176"/>
    </location>
</feature>
<dbReference type="InterPro" id="IPR036415">
    <property type="entry name" value="Lamin_tail_dom_sf"/>
</dbReference>
<evidence type="ECO:0000259" key="3">
    <source>
        <dbReference type="PROSITE" id="PS51841"/>
    </source>
</evidence>
<dbReference type="Gene3D" id="2.60.40.1260">
    <property type="entry name" value="Lamin Tail domain"/>
    <property type="match status" value="1"/>
</dbReference>
<gene>
    <name evidence="4" type="ORF">A3L11_03770</name>
</gene>
<dbReference type="RefSeq" id="WP_088855633.1">
    <property type="nucleotide sequence ID" value="NZ_CP015103.1"/>
</dbReference>
<dbReference type="Pfam" id="PF00932">
    <property type="entry name" value="LTD"/>
    <property type="match status" value="1"/>
</dbReference>
<evidence type="ECO:0000256" key="2">
    <source>
        <dbReference type="SAM" id="Phobius"/>
    </source>
</evidence>
<dbReference type="GeneID" id="33317327"/>
<evidence type="ECO:0000256" key="1">
    <source>
        <dbReference type="SAM" id="MobiDB-lite"/>
    </source>
</evidence>
<dbReference type="EMBL" id="CP015103">
    <property type="protein sequence ID" value="ASJ08394.1"/>
    <property type="molecule type" value="Genomic_DNA"/>
</dbReference>
<protein>
    <recommendedName>
        <fullName evidence="3">LTD domain-containing protein</fullName>
    </recommendedName>
</protein>
<feature type="transmembrane region" description="Helical" evidence="2">
    <location>
        <begin position="189"/>
        <end position="207"/>
    </location>
</feature>
<dbReference type="SUPFAM" id="SSF74853">
    <property type="entry name" value="Lamin A/C globular tail domain"/>
    <property type="match status" value="1"/>
</dbReference>
<dbReference type="OrthoDB" id="148134at2157"/>
<sequence>MRWVIHAVLVLILGFVASVVVASPNVVINEIMYDPPTSMGSDYDYEWIELYNPTDADVAIGGWVLKDAGGGGYTFPQESIIPAGGYVIVARDATAVKGYYVTDGSFDATAVYGDATFTLNNNGDTITLLDDQGNIVDEVQYSPSWGANGNGKTLERRDPNGSSSDQSSWAESEKDGGTPTYANTVHAPFFGAPLVVIILMAGILFSFRRR</sequence>
<accession>A0A2Z2MP31</accession>
<dbReference type="Proteomes" id="UP000250125">
    <property type="component" value="Chromosome"/>
</dbReference>
<organism evidence="4 5">
    <name type="scientific">Thermococcus siculi</name>
    <dbReference type="NCBI Taxonomy" id="72803"/>
    <lineage>
        <taxon>Archaea</taxon>
        <taxon>Methanobacteriati</taxon>
        <taxon>Methanobacteriota</taxon>
        <taxon>Thermococci</taxon>
        <taxon>Thermococcales</taxon>
        <taxon>Thermococcaceae</taxon>
        <taxon>Thermococcus</taxon>
    </lineage>
</organism>
<proteinExistence type="predicted"/>
<keyword evidence="2" id="KW-1133">Transmembrane helix</keyword>
<keyword evidence="2" id="KW-0812">Transmembrane</keyword>
<keyword evidence="5" id="KW-1185">Reference proteome</keyword>
<dbReference type="KEGG" id="tsl:A3L11_03770"/>
<evidence type="ECO:0000313" key="4">
    <source>
        <dbReference type="EMBL" id="ASJ08394.1"/>
    </source>
</evidence>
<reference evidence="4 5" key="1">
    <citation type="submission" date="2016-04" db="EMBL/GenBank/DDBJ databases">
        <title>Complete genome sequence of Thermococcus siculi type strain RG-20.</title>
        <authorList>
            <person name="Oger P.M."/>
        </authorList>
    </citation>
    <scope>NUCLEOTIDE SEQUENCE [LARGE SCALE GENOMIC DNA]</scope>
    <source>
        <strain evidence="4 5">RG-20</strain>
    </source>
</reference>
<dbReference type="AlphaFoldDB" id="A0A2Z2MP31"/>
<dbReference type="InterPro" id="IPR001322">
    <property type="entry name" value="Lamin_tail_dom"/>
</dbReference>
<dbReference type="PROSITE" id="PS51841">
    <property type="entry name" value="LTD"/>
    <property type="match status" value="1"/>
</dbReference>
<keyword evidence="2" id="KW-0472">Membrane</keyword>
<evidence type="ECO:0000313" key="5">
    <source>
        <dbReference type="Proteomes" id="UP000250125"/>
    </source>
</evidence>
<feature type="compositionally biased region" description="Polar residues" evidence="1">
    <location>
        <begin position="141"/>
        <end position="151"/>
    </location>
</feature>
<feature type="domain" description="LTD" evidence="3">
    <location>
        <begin position="17"/>
        <end position="143"/>
    </location>
</feature>
<name>A0A2Z2MP31_9EURY</name>